<sequence length="261" mass="28753">MESGKTQRALVVSSDLKGYGRGNDRRQEAMQADFVALHREAARAAGLDRDTWDRQPGGDGELAVLPASEPEPQVVDGYVRALGVLLREHNEDRTPDARLRLRVSAAFGTAYPAANGYAGQAVVEASRLLAWEPLKRVFDKAPDVDLALILSHRVFEDTVRQGHTSHSVREFREVRVLEKEYDAPAWVWVPGLVPTDLDFLEGSTSDDSTSDDSTDKSLENRTNTEAPNSVPSAVWQRAEAITNLYGPVDARRSVFGVNRNG</sequence>
<comment type="caution">
    <text evidence="2">The sequence shown here is derived from an EMBL/GenBank/DDBJ whole genome shotgun (WGS) entry which is preliminary data.</text>
</comment>
<keyword evidence="3" id="KW-1185">Reference proteome</keyword>
<gene>
    <name evidence="2" type="ORF">HNP84_000296</name>
</gene>
<evidence type="ECO:0000313" key="3">
    <source>
        <dbReference type="Proteomes" id="UP000578449"/>
    </source>
</evidence>
<proteinExistence type="predicted"/>
<dbReference type="AlphaFoldDB" id="A0A840NSQ6"/>
<dbReference type="RefSeq" id="WP_185047469.1">
    <property type="nucleotide sequence ID" value="NZ_BAABIX010000006.1"/>
</dbReference>
<evidence type="ECO:0000313" key="2">
    <source>
        <dbReference type="EMBL" id="MBB5130608.1"/>
    </source>
</evidence>
<dbReference type="Proteomes" id="UP000578449">
    <property type="component" value="Unassembled WGS sequence"/>
</dbReference>
<dbReference type="EMBL" id="JACHGN010000001">
    <property type="protein sequence ID" value="MBB5130608.1"/>
    <property type="molecule type" value="Genomic_DNA"/>
</dbReference>
<feature type="compositionally biased region" description="Polar residues" evidence="1">
    <location>
        <begin position="220"/>
        <end position="231"/>
    </location>
</feature>
<feature type="region of interest" description="Disordered" evidence="1">
    <location>
        <begin position="199"/>
        <end position="232"/>
    </location>
</feature>
<evidence type="ECO:0000256" key="1">
    <source>
        <dbReference type="SAM" id="MobiDB-lite"/>
    </source>
</evidence>
<accession>A0A840NSQ6</accession>
<reference evidence="2 3" key="1">
    <citation type="submission" date="2020-08" db="EMBL/GenBank/DDBJ databases">
        <title>Genomic Encyclopedia of Type Strains, Phase IV (KMG-IV): sequencing the most valuable type-strain genomes for metagenomic binning, comparative biology and taxonomic classification.</title>
        <authorList>
            <person name="Goeker M."/>
        </authorList>
    </citation>
    <scope>NUCLEOTIDE SEQUENCE [LARGE SCALE GENOMIC DNA]</scope>
    <source>
        <strain evidence="2 3">DSM 45615</strain>
    </source>
</reference>
<name>A0A840NSQ6_9ACTN</name>
<organism evidence="2 3">
    <name type="scientific">Thermocatellispora tengchongensis</name>
    <dbReference type="NCBI Taxonomy" id="1073253"/>
    <lineage>
        <taxon>Bacteria</taxon>
        <taxon>Bacillati</taxon>
        <taxon>Actinomycetota</taxon>
        <taxon>Actinomycetes</taxon>
        <taxon>Streptosporangiales</taxon>
        <taxon>Streptosporangiaceae</taxon>
        <taxon>Thermocatellispora</taxon>
    </lineage>
</organism>
<protein>
    <submittedName>
        <fullName evidence="2">Uncharacterized protein</fullName>
    </submittedName>
</protein>